<sequence>MTDSDGRRRAHALVDELVGPSDETADRAVEVLHAHAAALAWVRDTTGSYPAPPMVTAALNEAATALRSGGDWRDPVAALGQAAVEALTAYRSTTAT</sequence>
<dbReference type="AlphaFoldDB" id="A0A927R575"/>
<name>A0A927R575_9ACTN</name>
<dbReference type="Proteomes" id="UP000649753">
    <property type="component" value="Unassembled WGS sequence"/>
</dbReference>
<comment type="caution">
    <text evidence="1">The sequence shown here is derived from an EMBL/GenBank/DDBJ whole genome shotgun (WGS) entry which is preliminary data.</text>
</comment>
<proteinExistence type="predicted"/>
<evidence type="ECO:0000313" key="2">
    <source>
        <dbReference type="Proteomes" id="UP000649753"/>
    </source>
</evidence>
<dbReference type="EMBL" id="JADBEB010000001">
    <property type="protein sequence ID" value="MBE1485671.1"/>
    <property type="molecule type" value="Genomic_DNA"/>
</dbReference>
<accession>A0A927R575</accession>
<protein>
    <submittedName>
        <fullName evidence="1">Uncharacterized protein</fullName>
    </submittedName>
</protein>
<evidence type="ECO:0000313" key="1">
    <source>
        <dbReference type="EMBL" id="MBE1485671.1"/>
    </source>
</evidence>
<reference evidence="1" key="1">
    <citation type="submission" date="2020-10" db="EMBL/GenBank/DDBJ databases">
        <title>Sequencing the genomes of 1000 actinobacteria strains.</title>
        <authorList>
            <person name="Klenk H.-P."/>
        </authorList>
    </citation>
    <scope>NUCLEOTIDE SEQUENCE</scope>
    <source>
        <strain evidence="1">DSM 46832</strain>
    </source>
</reference>
<keyword evidence="2" id="KW-1185">Reference proteome</keyword>
<organism evidence="1 2">
    <name type="scientific">Plantactinospora soyae</name>
    <dbReference type="NCBI Taxonomy" id="1544732"/>
    <lineage>
        <taxon>Bacteria</taxon>
        <taxon>Bacillati</taxon>
        <taxon>Actinomycetota</taxon>
        <taxon>Actinomycetes</taxon>
        <taxon>Micromonosporales</taxon>
        <taxon>Micromonosporaceae</taxon>
        <taxon>Plantactinospora</taxon>
    </lineage>
</organism>
<dbReference type="RefSeq" id="WP_192765823.1">
    <property type="nucleotide sequence ID" value="NZ_JADBEB010000001.1"/>
</dbReference>
<gene>
    <name evidence="1" type="ORF">H4W31_001309</name>
</gene>